<dbReference type="Proteomes" id="UP000295210">
    <property type="component" value="Unassembled WGS sequence"/>
</dbReference>
<dbReference type="Pfam" id="PF21352">
    <property type="entry name" value="Zn_ribbon_Thio2"/>
    <property type="match status" value="1"/>
</dbReference>
<evidence type="ECO:0000256" key="1">
    <source>
        <dbReference type="ARBA" id="ARBA00008987"/>
    </source>
</evidence>
<dbReference type="PROSITE" id="PS51352">
    <property type="entry name" value="THIOREDOXIN_2"/>
    <property type="match status" value="1"/>
</dbReference>
<dbReference type="EMBL" id="SMGK01000007">
    <property type="protein sequence ID" value="TCK70216.1"/>
    <property type="molecule type" value="Genomic_DNA"/>
</dbReference>
<evidence type="ECO:0000256" key="3">
    <source>
        <dbReference type="ARBA" id="ARBA00022982"/>
    </source>
</evidence>
<dbReference type="InterPro" id="IPR005746">
    <property type="entry name" value="Thioredoxin"/>
</dbReference>
<organism evidence="8 9">
    <name type="scientific">Acidipila rosea</name>
    <dbReference type="NCBI Taxonomy" id="768535"/>
    <lineage>
        <taxon>Bacteria</taxon>
        <taxon>Pseudomonadati</taxon>
        <taxon>Acidobacteriota</taxon>
        <taxon>Terriglobia</taxon>
        <taxon>Terriglobales</taxon>
        <taxon>Acidobacteriaceae</taxon>
        <taxon>Acidipila</taxon>
    </lineage>
</organism>
<evidence type="ECO:0000256" key="5">
    <source>
        <dbReference type="ARBA" id="ARBA00023284"/>
    </source>
</evidence>
<dbReference type="GO" id="GO:0015035">
    <property type="term" value="F:protein-disulfide reductase activity"/>
    <property type="evidence" value="ECO:0007669"/>
    <property type="project" value="UniProtKB-UniRule"/>
</dbReference>
<sequence length="145" mass="15893">MPVIRNCAHCGQKNRIPAKHLADTGRCGSCKAAIEPLSEPIAADVPLFDEVVQNASVPVLVDFWAEWCGPCRMAAPEVTRTAAEMAGRAIVLKVDTEQHPQLAARFNVRGIPNFAVFHQGRKVVQQAGLVDHTQMEQWIRQAAQS</sequence>
<dbReference type="SUPFAM" id="SSF52833">
    <property type="entry name" value="Thioredoxin-like"/>
    <property type="match status" value="1"/>
</dbReference>
<evidence type="ECO:0000259" key="7">
    <source>
        <dbReference type="PROSITE" id="PS51352"/>
    </source>
</evidence>
<keyword evidence="9" id="KW-1185">Reference proteome</keyword>
<evidence type="ECO:0000313" key="8">
    <source>
        <dbReference type="EMBL" id="TCK70216.1"/>
    </source>
</evidence>
<dbReference type="InterPro" id="IPR049299">
    <property type="entry name" value="Thio2_N"/>
</dbReference>
<keyword evidence="4" id="KW-1015">Disulfide bond</keyword>
<keyword evidence="5" id="KW-0676">Redox-active center</keyword>
<keyword evidence="2" id="KW-0813">Transport</keyword>
<evidence type="ECO:0000256" key="6">
    <source>
        <dbReference type="NCBIfam" id="TIGR01068"/>
    </source>
</evidence>
<evidence type="ECO:0000313" key="9">
    <source>
        <dbReference type="Proteomes" id="UP000295210"/>
    </source>
</evidence>
<dbReference type="OrthoDB" id="9790390at2"/>
<comment type="caution">
    <text evidence="8">The sequence shown here is derived from an EMBL/GenBank/DDBJ whole genome shotgun (WGS) entry which is preliminary data.</text>
</comment>
<evidence type="ECO:0000256" key="4">
    <source>
        <dbReference type="ARBA" id="ARBA00023157"/>
    </source>
</evidence>
<proteinExistence type="inferred from homology"/>
<evidence type="ECO:0000256" key="2">
    <source>
        <dbReference type="ARBA" id="ARBA00022448"/>
    </source>
</evidence>
<gene>
    <name evidence="8" type="ORF">C7378_3372</name>
</gene>
<accession>A0A4R1KXP9</accession>
<feature type="domain" description="Thioredoxin" evidence="7">
    <location>
        <begin position="39"/>
        <end position="144"/>
    </location>
</feature>
<dbReference type="RefSeq" id="WP_131999189.1">
    <property type="nucleotide sequence ID" value="NZ_SMGK01000007.1"/>
</dbReference>
<dbReference type="PANTHER" id="PTHR45663">
    <property type="entry name" value="GEO12009P1"/>
    <property type="match status" value="1"/>
</dbReference>
<dbReference type="NCBIfam" id="TIGR01068">
    <property type="entry name" value="thioredoxin"/>
    <property type="match status" value="1"/>
</dbReference>
<name>A0A4R1KXP9_9BACT</name>
<dbReference type="AlphaFoldDB" id="A0A4R1KXP9"/>
<dbReference type="GO" id="GO:0005737">
    <property type="term" value="C:cytoplasm"/>
    <property type="evidence" value="ECO:0007669"/>
    <property type="project" value="TreeGrafter"/>
</dbReference>
<comment type="similarity">
    <text evidence="1">Belongs to the thioredoxin family.</text>
</comment>
<dbReference type="Gene3D" id="3.40.30.10">
    <property type="entry name" value="Glutaredoxin"/>
    <property type="match status" value="1"/>
</dbReference>
<dbReference type="FunFam" id="3.40.30.10:FF:000001">
    <property type="entry name" value="Thioredoxin"/>
    <property type="match status" value="1"/>
</dbReference>
<dbReference type="InterPro" id="IPR013766">
    <property type="entry name" value="Thioredoxin_domain"/>
</dbReference>
<dbReference type="PANTHER" id="PTHR45663:SF11">
    <property type="entry name" value="GEO12009P1"/>
    <property type="match status" value="1"/>
</dbReference>
<dbReference type="Gene3D" id="2.30.30.380">
    <property type="entry name" value="Zn-finger domain of Sec23/24"/>
    <property type="match status" value="1"/>
</dbReference>
<dbReference type="PRINTS" id="PR00421">
    <property type="entry name" value="THIOREDOXIN"/>
</dbReference>
<keyword evidence="3" id="KW-0249">Electron transport</keyword>
<dbReference type="InterPro" id="IPR036249">
    <property type="entry name" value="Thioredoxin-like_sf"/>
</dbReference>
<reference evidence="8 9" key="1">
    <citation type="submission" date="2019-03" db="EMBL/GenBank/DDBJ databases">
        <title>Genomic Encyclopedia of Type Strains, Phase IV (KMG-IV): sequencing the most valuable type-strain genomes for metagenomic binning, comparative biology and taxonomic classification.</title>
        <authorList>
            <person name="Goeker M."/>
        </authorList>
    </citation>
    <scope>NUCLEOTIDE SEQUENCE [LARGE SCALE GENOMIC DNA]</scope>
    <source>
        <strain evidence="8 9">DSM 103428</strain>
    </source>
</reference>
<dbReference type="CDD" id="cd02947">
    <property type="entry name" value="TRX_family"/>
    <property type="match status" value="1"/>
</dbReference>
<dbReference type="Pfam" id="PF00085">
    <property type="entry name" value="Thioredoxin"/>
    <property type="match status" value="1"/>
</dbReference>
<protein>
    <recommendedName>
        <fullName evidence="6">Thioredoxin</fullName>
    </recommendedName>
</protein>